<dbReference type="InterPro" id="IPR036866">
    <property type="entry name" value="RibonucZ/Hydroxyglut_hydro"/>
</dbReference>
<dbReference type="SUPFAM" id="SSF56281">
    <property type="entry name" value="Metallo-hydrolase/oxidoreductase"/>
    <property type="match status" value="1"/>
</dbReference>
<dbReference type="GO" id="GO:1902660">
    <property type="term" value="P:negative regulation of glucose mediated signaling pathway"/>
    <property type="evidence" value="ECO:0007669"/>
    <property type="project" value="TreeGrafter"/>
</dbReference>
<sequence length="375" mass="41697">MSTRDGAQQAVQAVDDTAFSFVCVGVSGGPFETDCSSYVMKLADKKWSEGITLLEAGSWLGALKNLLCEPNHAFFDAEFPEATAEVKVELINSWVNQTFISHGHLDHIFGLVLASAVQRIQKPVYGLQDTLETITEIFNGRLWPKLASFNARDPFAFYHLRPHGSAILSKEVAKFSSLSCDRNQHQDNSPPSQNVSTITSTAFLFTHRQKDQDVLFMGDVEPDTVSHRSLNQHVWQAVASRVAQNKLRAVFIECSFASTQPNHLLFGHLTPRHLFAELRTLAECVCQETGERSVKNKLRGVRCVVIHVKGMMPPEVAKPCRVPCSDEEGSQKLQPVVFPVDTRSAILQDLQAFEAEEQLGVEFIMAKQGLRIGML</sequence>
<dbReference type="EMBL" id="CP119943">
    <property type="protein sequence ID" value="WFC98703.1"/>
    <property type="molecule type" value="Genomic_DNA"/>
</dbReference>
<comment type="similarity">
    <text evidence="3 4">Belongs to the cyclic nucleotide phosphodiesterase class-II family.</text>
</comment>
<protein>
    <submittedName>
        <fullName evidence="5">3',5'-cyclic-nucleotide phosphodiesterase</fullName>
        <ecNumber evidence="5">3.1.4.17</ecNumber>
    </submittedName>
</protein>
<dbReference type="GO" id="GO:0004115">
    <property type="term" value="F:3',5'-cyclic-AMP phosphodiesterase activity"/>
    <property type="evidence" value="ECO:0007669"/>
    <property type="project" value="UniProtKB-UniRule"/>
</dbReference>
<name>A0AAJ5YQF2_9BASI</name>
<dbReference type="PROSITE" id="PS00607">
    <property type="entry name" value="PDEASE_II"/>
    <property type="match status" value="1"/>
</dbReference>
<dbReference type="GO" id="GO:0006198">
    <property type="term" value="P:cAMP catabolic process"/>
    <property type="evidence" value="ECO:0007669"/>
    <property type="project" value="UniProtKB-UniRule"/>
</dbReference>
<keyword evidence="1 4" id="KW-0378">Hydrolase</keyword>
<dbReference type="PANTHER" id="PTHR28283:SF1">
    <property type="entry name" value="3',5'-CYCLIC-NUCLEOTIDE PHOSPHODIESTERASE 1"/>
    <property type="match status" value="1"/>
</dbReference>
<accession>A0AAJ5YQF2</accession>
<proteinExistence type="inferred from homology"/>
<evidence type="ECO:0000256" key="2">
    <source>
        <dbReference type="ARBA" id="ARBA00023149"/>
    </source>
</evidence>
<dbReference type="PIRSF" id="PIRSF000962">
    <property type="entry name" value="Cyc_nuc_PDEase"/>
    <property type="match status" value="1"/>
</dbReference>
<keyword evidence="2 4" id="KW-0114">cAMP</keyword>
<dbReference type="InterPro" id="IPR024225">
    <property type="entry name" value="cAMP-PdiesteraseII_CS"/>
</dbReference>
<dbReference type="CDD" id="cd07735">
    <property type="entry name" value="class_II_PDE_MBL-fold"/>
    <property type="match status" value="1"/>
</dbReference>
<gene>
    <name evidence="5" type="primary">PDE1</name>
    <name evidence="5" type="ORF">MYAM1_001435</name>
</gene>
<dbReference type="EC" id="3.1.4.17" evidence="5"/>
<evidence type="ECO:0000256" key="1">
    <source>
        <dbReference type="ARBA" id="ARBA00022801"/>
    </source>
</evidence>
<dbReference type="InterPro" id="IPR000396">
    <property type="entry name" value="Pdiesterase2"/>
</dbReference>
<keyword evidence="6" id="KW-1185">Reference proteome</keyword>
<dbReference type="AlphaFoldDB" id="A0AAJ5YQF2"/>
<dbReference type="GO" id="GO:0047555">
    <property type="term" value="F:3',5'-cyclic-GMP phosphodiesterase activity"/>
    <property type="evidence" value="ECO:0007669"/>
    <property type="project" value="TreeGrafter"/>
</dbReference>
<dbReference type="PANTHER" id="PTHR28283">
    <property type="entry name" value="3',5'-CYCLIC-NUCLEOTIDE PHOSPHODIESTERASE 1"/>
    <property type="match status" value="1"/>
</dbReference>
<evidence type="ECO:0000256" key="4">
    <source>
        <dbReference type="PIRNR" id="PIRNR000962"/>
    </source>
</evidence>
<dbReference type="PRINTS" id="PR00388">
    <property type="entry name" value="PDIESTERASE2"/>
</dbReference>
<dbReference type="Pfam" id="PF02112">
    <property type="entry name" value="PDEase_II"/>
    <property type="match status" value="1"/>
</dbReference>
<organism evidence="5 6">
    <name type="scientific">Malassezia yamatoensis</name>
    <dbReference type="NCBI Taxonomy" id="253288"/>
    <lineage>
        <taxon>Eukaryota</taxon>
        <taxon>Fungi</taxon>
        <taxon>Dikarya</taxon>
        <taxon>Basidiomycota</taxon>
        <taxon>Ustilaginomycotina</taxon>
        <taxon>Malasseziomycetes</taxon>
        <taxon>Malasseziales</taxon>
        <taxon>Malasseziaceae</taxon>
        <taxon>Malassezia</taxon>
    </lineage>
</organism>
<reference evidence="5 6" key="1">
    <citation type="submission" date="2023-03" db="EMBL/GenBank/DDBJ databases">
        <title>Mating type loci evolution in Malassezia.</title>
        <authorList>
            <person name="Coelho M.A."/>
        </authorList>
    </citation>
    <scope>NUCLEOTIDE SEQUENCE [LARGE SCALE GENOMIC DNA]</scope>
    <source>
        <strain evidence="5 6">CBS 9725</strain>
    </source>
</reference>
<dbReference type="Proteomes" id="UP001219567">
    <property type="component" value="Chromosome 1"/>
</dbReference>
<evidence type="ECO:0000313" key="5">
    <source>
        <dbReference type="EMBL" id="WFC98703.1"/>
    </source>
</evidence>
<dbReference type="Gene3D" id="3.60.15.10">
    <property type="entry name" value="Ribonuclease Z/Hydroxyacylglutathione hydrolase-like"/>
    <property type="match status" value="1"/>
</dbReference>
<evidence type="ECO:0000256" key="3">
    <source>
        <dbReference type="ARBA" id="ARBA00025762"/>
    </source>
</evidence>
<evidence type="ECO:0000313" key="6">
    <source>
        <dbReference type="Proteomes" id="UP001219567"/>
    </source>
</evidence>